<sequence>MAGIQPERINLSSAEMVRQAAWFLLHSLFGLLAWAVMMGVVTLFHPESVPAIVTLALSFLIPLAAGFLIVRMRASNVATLTWLAGLVWFMIVGLWVLDMPTGPDACYRCGPGDKLWFTFFSLHWDSGMADGQGRFLGTWPATAMLAYSIGAKLAMREHAPEEVVPLEEDIPQLQ</sequence>
<dbReference type="RefSeq" id="WP_129208599.1">
    <property type="nucleotide sequence ID" value="NZ_BMGU01000004.1"/>
</dbReference>
<evidence type="ECO:0000313" key="3">
    <source>
        <dbReference type="Proteomes" id="UP000290253"/>
    </source>
</evidence>
<proteinExistence type="predicted"/>
<feature type="transmembrane region" description="Helical" evidence="1">
    <location>
        <begin position="51"/>
        <end position="70"/>
    </location>
</feature>
<protein>
    <submittedName>
        <fullName evidence="2">Uncharacterized protein</fullName>
    </submittedName>
</protein>
<comment type="caution">
    <text evidence="2">The sequence shown here is derived from an EMBL/GenBank/DDBJ whole genome shotgun (WGS) entry which is preliminary data.</text>
</comment>
<dbReference type="Proteomes" id="UP000290253">
    <property type="component" value="Unassembled WGS sequence"/>
</dbReference>
<keyword evidence="1" id="KW-0472">Membrane</keyword>
<keyword evidence="3" id="KW-1185">Reference proteome</keyword>
<organism evidence="2 3">
    <name type="scientific">Silvibacterium dinghuense</name>
    <dbReference type="NCBI Taxonomy" id="1560006"/>
    <lineage>
        <taxon>Bacteria</taxon>
        <taxon>Pseudomonadati</taxon>
        <taxon>Acidobacteriota</taxon>
        <taxon>Terriglobia</taxon>
        <taxon>Terriglobales</taxon>
        <taxon>Acidobacteriaceae</taxon>
        <taxon>Silvibacterium</taxon>
    </lineage>
</organism>
<dbReference type="EMBL" id="SDMK01000002">
    <property type="protein sequence ID" value="RXS95402.1"/>
    <property type="molecule type" value="Genomic_DNA"/>
</dbReference>
<dbReference type="OrthoDB" id="118514at2"/>
<keyword evidence="1" id="KW-1133">Transmembrane helix</keyword>
<gene>
    <name evidence="2" type="ORF">ESZ00_12540</name>
</gene>
<dbReference type="AlphaFoldDB" id="A0A4Q1SDT7"/>
<evidence type="ECO:0000256" key="1">
    <source>
        <dbReference type="SAM" id="Phobius"/>
    </source>
</evidence>
<keyword evidence="1" id="KW-0812">Transmembrane</keyword>
<name>A0A4Q1SDT7_9BACT</name>
<accession>A0A4Q1SDT7</accession>
<feature type="transmembrane region" description="Helical" evidence="1">
    <location>
        <begin position="21"/>
        <end position="45"/>
    </location>
</feature>
<reference evidence="2 3" key="1">
    <citation type="journal article" date="2016" name="Int. J. Syst. Evol. Microbiol.">
        <title>Acidipila dinghuensis sp. nov., an acidobacterium isolated from forest soil.</title>
        <authorList>
            <person name="Jiang Y.W."/>
            <person name="Wang J."/>
            <person name="Chen M.H."/>
            <person name="Lv Y.Y."/>
            <person name="Qiu L.H."/>
        </authorList>
    </citation>
    <scope>NUCLEOTIDE SEQUENCE [LARGE SCALE GENOMIC DNA]</scope>
    <source>
        <strain evidence="2 3">DHOF10</strain>
    </source>
</reference>
<feature type="transmembrane region" description="Helical" evidence="1">
    <location>
        <begin position="77"/>
        <end position="97"/>
    </location>
</feature>
<evidence type="ECO:0000313" key="2">
    <source>
        <dbReference type="EMBL" id="RXS95402.1"/>
    </source>
</evidence>